<evidence type="ECO:0000256" key="1">
    <source>
        <dbReference type="ARBA" id="ARBA00008226"/>
    </source>
</evidence>
<keyword evidence="8" id="KW-0648">Protein biosynthesis</keyword>
<evidence type="ECO:0000256" key="7">
    <source>
        <dbReference type="ARBA" id="ARBA00022884"/>
    </source>
</evidence>
<keyword evidence="7" id="KW-0694">RNA-binding</keyword>
<dbReference type="AlphaFoldDB" id="A0A3B0VEB3"/>
<comment type="similarity">
    <text evidence="1">Belongs to the class-II aminoacyl-tRNA synthetase family.</text>
</comment>
<dbReference type="InterPro" id="IPR018162">
    <property type="entry name" value="Ala-tRNA-ligase_IIc_anticod-bd"/>
</dbReference>
<evidence type="ECO:0000256" key="5">
    <source>
        <dbReference type="ARBA" id="ARBA00022741"/>
    </source>
</evidence>
<protein>
    <recommendedName>
        <fullName evidence="2">alanine--tRNA ligase</fullName>
        <ecNumber evidence="2">6.1.1.7</ecNumber>
    </recommendedName>
</protein>
<dbReference type="InterPro" id="IPR018164">
    <property type="entry name" value="Ala-tRNA-synth_IIc_N"/>
</dbReference>
<sequence>MHSIKISQLFTSYFAKLEHTHLPAASLLHPSIPMSFVMSAGLVQIETALKNELVESGKSYVLTQTCFRHFDLDKIGDSPTHLSLFHMPGAFDFGTHNKPQTIYRLWHLLTNIYSLDKNTLKITYFNGEDSPFDAIKIDEEAKSVWLSLGLDPTQVVGRCASHNLWQQGGGIKNSVRYRKCGVSTEVFFDRGTKYSCGINCLPGCSCSRYIELANMLFVSHKLDEGIGQYSSLSLPFSETVIGSERIAMVLQNQTSIFKINSIAPMTDIVDSYCASKQLDNLKAKSIIVDHIRALAYLVADGAPSPHKNGRQRIVRKLIRSILTQCIILQIPVSNCIHDLLQNIKMRIQSAEYTAWLKTTEQYFEEESIKFYKTISRGKTKLNSFLNANDGSVLTGHQVLFLEKTIGLPLELTKHFLIQLSIPYPQQQYLVEYSKWIDEQNKY</sequence>
<dbReference type="GO" id="GO:0005737">
    <property type="term" value="C:cytoplasm"/>
    <property type="evidence" value="ECO:0007669"/>
    <property type="project" value="InterPro"/>
</dbReference>
<evidence type="ECO:0000256" key="3">
    <source>
        <dbReference type="ARBA" id="ARBA00022555"/>
    </source>
</evidence>
<evidence type="ECO:0000259" key="10">
    <source>
        <dbReference type="PROSITE" id="PS50860"/>
    </source>
</evidence>
<dbReference type="Gene3D" id="3.30.930.10">
    <property type="entry name" value="Bira Bifunctional Protein, Domain 2"/>
    <property type="match status" value="1"/>
</dbReference>
<dbReference type="GO" id="GO:0000049">
    <property type="term" value="F:tRNA binding"/>
    <property type="evidence" value="ECO:0007669"/>
    <property type="project" value="UniProtKB-KW"/>
</dbReference>
<evidence type="ECO:0000256" key="8">
    <source>
        <dbReference type="ARBA" id="ARBA00022917"/>
    </source>
</evidence>
<dbReference type="EMBL" id="UOEU01000633">
    <property type="protein sequence ID" value="VAW36617.1"/>
    <property type="molecule type" value="Genomic_DNA"/>
</dbReference>
<evidence type="ECO:0000256" key="9">
    <source>
        <dbReference type="ARBA" id="ARBA00023146"/>
    </source>
</evidence>
<dbReference type="GO" id="GO:0005524">
    <property type="term" value="F:ATP binding"/>
    <property type="evidence" value="ECO:0007669"/>
    <property type="project" value="UniProtKB-KW"/>
</dbReference>
<name>A0A3B0VEB3_9ZZZZ</name>
<organism evidence="11">
    <name type="scientific">hydrothermal vent metagenome</name>
    <dbReference type="NCBI Taxonomy" id="652676"/>
    <lineage>
        <taxon>unclassified sequences</taxon>
        <taxon>metagenomes</taxon>
        <taxon>ecological metagenomes</taxon>
    </lineage>
</organism>
<keyword evidence="3" id="KW-0820">tRNA-binding</keyword>
<dbReference type="InterPro" id="IPR045864">
    <property type="entry name" value="aa-tRNA-synth_II/BPL/LPL"/>
</dbReference>
<dbReference type="PROSITE" id="PS50860">
    <property type="entry name" value="AA_TRNA_LIGASE_II_ALA"/>
    <property type="match status" value="1"/>
</dbReference>
<evidence type="ECO:0000256" key="6">
    <source>
        <dbReference type="ARBA" id="ARBA00022840"/>
    </source>
</evidence>
<dbReference type="InterPro" id="IPR018165">
    <property type="entry name" value="Ala-tRNA-synth_IIc_core"/>
</dbReference>
<evidence type="ECO:0000313" key="11">
    <source>
        <dbReference type="EMBL" id="VAW36617.1"/>
    </source>
</evidence>
<dbReference type="GO" id="GO:0002161">
    <property type="term" value="F:aminoacyl-tRNA deacylase activity"/>
    <property type="evidence" value="ECO:0007669"/>
    <property type="project" value="TreeGrafter"/>
</dbReference>
<dbReference type="PRINTS" id="PR00980">
    <property type="entry name" value="TRNASYNTHALA"/>
</dbReference>
<feature type="domain" description="Alanyl-transfer RNA synthetases family profile" evidence="10">
    <location>
        <begin position="1"/>
        <end position="442"/>
    </location>
</feature>
<dbReference type="InterPro" id="IPR002318">
    <property type="entry name" value="Ala-tRNA-lgiase_IIc"/>
</dbReference>
<gene>
    <name evidence="11" type="ORF">MNBD_CHLOROFLEXI01-5043</name>
</gene>
<dbReference type="GO" id="GO:0006419">
    <property type="term" value="P:alanyl-tRNA aminoacylation"/>
    <property type="evidence" value="ECO:0007669"/>
    <property type="project" value="InterPro"/>
</dbReference>
<keyword evidence="4" id="KW-0436">Ligase</keyword>
<evidence type="ECO:0000256" key="4">
    <source>
        <dbReference type="ARBA" id="ARBA00022598"/>
    </source>
</evidence>
<accession>A0A3B0VEB3</accession>
<evidence type="ECO:0000256" key="2">
    <source>
        <dbReference type="ARBA" id="ARBA00013168"/>
    </source>
</evidence>
<dbReference type="SUPFAM" id="SSF55681">
    <property type="entry name" value="Class II aaRS and biotin synthetases"/>
    <property type="match status" value="1"/>
</dbReference>
<keyword evidence="6" id="KW-0067">ATP-binding</keyword>
<dbReference type="Pfam" id="PF01411">
    <property type="entry name" value="tRNA-synt_2c"/>
    <property type="match status" value="1"/>
</dbReference>
<dbReference type="InterPro" id="IPR050058">
    <property type="entry name" value="Ala-tRNA_ligase"/>
</dbReference>
<dbReference type="PANTHER" id="PTHR11777">
    <property type="entry name" value="ALANYL-TRNA SYNTHETASE"/>
    <property type="match status" value="1"/>
</dbReference>
<dbReference type="PANTHER" id="PTHR11777:SF9">
    <property type="entry name" value="ALANINE--TRNA LIGASE, CYTOPLASMIC"/>
    <property type="match status" value="1"/>
</dbReference>
<proteinExistence type="inferred from homology"/>
<dbReference type="SUPFAM" id="SSF101353">
    <property type="entry name" value="Putative anticodon-binding domain of alanyl-tRNA synthetase (AlaRS)"/>
    <property type="match status" value="1"/>
</dbReference>
<reference evidence="11" key="1">
    <citation type="submission" date="2018-06" db="EMBL/GenBank/DDBJ databases">
        <authorList>
            <person name="Zhirakovskaya E."/>
        </authorList>
    </citation>
    <scope>NUCLEOTIDE SEQUENCE</scope>
</reference>
<dbReference type="GO" id="GO:0004813">
    <property type="term" value="F:alanine-tRNA ligase activity"/>
    <property type="evidence" value="ECO:0007669"/>
    <property type="project" value="UniProtKB-EC"/>
</dbReference>
<keyword evidence="9" id="KW-0030">Aminoacyl-tRNA synthetase</keyword>
<dbReference type="EC" id="6.1.1.7" evidence="2"/>
<keyword evidence="5" id="KW-0547">Nucleotide-binding</keyword>